<protein>
    <submittedName>
        <fullName evidence="2">Uncharacterized protein</fullName>
    </submittedName>
</protein>
<organism evidence="2 3">
    <name type="scientific">Lujinxingia vulgaris</name>
    <dbReference type="NCBI Taxonomy" id="2600176"/>
    <lineage>
        <taxon>Bacteria</taxon>
        <taxon>Deltaproteobacteria</taxon>
        <taxon>Bradymonadales</taxon>
        <taxon>Lujinxingiaceae</taxon>
        <taxon>Lujinxingia</taxon>
    </lineage>
</organism>
<dbReference type="EMBL" id="VOSL01000055">
    <property type="protein sequence ID" value="TXD34366.1"/>
    <property type="molecule type" value="Genomic_DNA"/>
</dbReference>
<feature type="non-terminal residue" evidence="2">
    <location>
        <position position="1"/>
    </location>
</feature>
<accession>A0A5C6WY46</accession>
<sequence length="63" mass="6532">PRPALGAAVARVVRTGRERGGHGQTRRPGCEPGGRGGARLGAGRSARRRHHPPVAGARGHERA</sequence>
<dbReference type="AlphaFoldDB" id="A0A5C6WY46"/>
<gene>
    <name evidence="2" type="ORF">FRC96_14305</name>
</gene>
<reference evidence="2 3" key="1">
    <citation type="submission" date="2019-08" db="EMBL/GenBank/DDBJ databases">
        <title>Bradymonadales sp. TMQ2.</title>
        <authorList>
            <person name="Liang Q."/>
        </authorList>
    </citation>
    <scope>NUCLEOTIDE SEQUENCE [LARGE SCALE GENOMIC DNA]</scope>
    <source>
        <strain evidence="2 3">TMQ2</strain>
    </source>
</reference>
<feature type="region of interest" description="Disordered" evidence="1">
    <location>
        <begin position="13"/>
        <end position="63"/>
    </location>
</feature>
<proteinExistence type="predicted"/>
<name>A0A5C6WY46_9DELT</name>
<evidence type="ECO:0000256" key="1">
    <source>
        <dbReference type="SAM" id="MobiDB-lite"/>
    </source>
</evidence>
<evidence type="ECO:0000313" key="3">
    <source>
        <dbReference type="Proteomes" id="UP000321046"/>
    </source>
</evidence>
<evidence type="ECO:0000313" key="2">
    <source>
        <dbReference type="EMBL" id="TXD34366.1"/>
    </source>
</evidence>
<feature type="compositionally biased region" description="Gly residues" evidence="1">
    <location>
        <begin position="31"/>
        <end position="40"/>
    </location>
</feature>
<comment type="caution">
    <text evidence="2">The sequence shown here is derived from an EMBL/GenBank/DDBJ whole genome shotgun (WGS) entry which is preliminary data.</text>
</comment>
<dbReference type="Proteomes" id="UP000321046">
    <property type="component" value="Unassembled WGS sequence"/>
</dbReference>